<evidence type="ECO:0000256" key="1">
    <source>
        <dbReference type="PROSITE-ProRule" id="PRU00325"/>
    </source>
</evidence>
<dbReference type="GO" id="GO:0003700">
    <property type="term" value="F:DNA-binding transcription factor activity"/>
    <property type="evidence" value="ECO:0007669"/>
    <property type="project" value="InterPro"/>
</dbReference>
<feature type="domain" description="SWIM-type" evidence="2">
    <location>
        <begin position="512"/>
        <end position="548"/>
    </location>
</feature>
<dbReference type="PANTHER" id="PTHR47456">
    <property type="entry name" value="PHD-TYPE DOMAIN-CONTAINING PROTEIN"/>
    <property type="match status" value="1"/>
</dbReference>
<evidence type="ECO:0000313" key="3">
    <source>
        <dbReference type="EMBL" id="CAH1248770.1"/>
    </source>
</evidence>
<keyword evidence="1" id="KW-0479">Metal-binding</keyword>
<organism evidence="3 4">
    <name type="scientific">Branchiostoma lanceolatum</name>
    <name type="common">Common lancelet</name>
    <name type="synonym">Amphioxus lanceolatum</name>
    <dbReference type="NCBI Taxonomy" id="7740"/>
    <lineage>
        <taxon>Eukaryota</taxon>
        <taxon>Metazoa</taxon>
        <taxon>Chordata</taxon>
        <taxon>Cephalochordata</taxon>
        <taxon>Leptocardii</taxon>
        <taxon>Amphioxiformes</taxon>
        <taxon>Branchiostomatidae</taxon>
        <taxon>Branchiostoma</taxon>
    </lineage>
</organism>
<gene>
    <name evidence="3" type="primary">Hypp8400</name>
    <name evidence="3" type="ORF">BLAG_LOCUS10075</name>
</gene>
<dbReference type="AlphaFoldDB" id="A0A8K0EHN4"/>
<dbReference type="OrthoDB" id="5984937at2759"/>
<evidence type="ECO:0000313" key="4">
    <source>
        <dbReference type="Proteomes" id="UP000838412"/>
    </source>
</evidence>
<proteinExistence type="predicted"/>
<reference evidence="3" key="1">
    <citation type="submission" date="2022-01" db="EMBL/GenBank/DDBJ databases">
        <authorList>
            <person name="Braso-Vives M."/>
        </authorList>
    </citation>
    <scope>NUCLEOTIDE SEQUENCE</scope>
</reference>
<dbReference type="PROSITE" id="PS50966">
    <property type="entry name" value="ZF_SWIM"/>
    <property type="match status" value="1"/>
</dbReference>
<dbReference type="Proteomes" id="UP000838412">
    <property type="component" value="Chromosome 17"/>
</dbReference>
<dbReference type="Pfam" id="PF04434">
    <property type="entry name" value="SWIM"/>
    <property type="match status" value="1"/>
</dbReference>
<keyword evidence="1" id="KW-0862">Zinc</keyword>
<dbReference type="InterPro" id="IPR048324">
    <property type="entry name" value="ZSWIM1-3_RNaseH-like"/>
</dbReference>
<name>A0A8K0EHN4_BRALA</name>
<dbReference type="Pfam" id="PF21056">
    <property type="entry name" value="ZSWIM1-3_RNaseH-like"/>
    <property type="match status" value="1"/>
</dbReference>
<keyword evidence="1" id="KW-0863">Zinc-finger</keyword>
<accession>A0A8K0EHN4</accession>
<dbReference type="InterPro" id="IPR029309">
    <property type="entry name" value="CaRF"/>
</dbReference>
<sequence length="601" mass="70167">MLHKFIRFQLPVSDQYYRSSCGSCMTARTEQAGEDVQPSPEKLTYWTLTDVDYDGMPFQLVGRIVYACHQGKDKARKQKEKYKAQKQEEAAAELREPVDAEVEKHILKLALDGARRVSEFRRHINTFVKDELLRGQQPPPLTRRHYNPTDQEIRNILSKTKRQTRNSEDDQVNLQILTSRWAAESGCCIKYRSSQVQEDGTTTKFLFCYQTHWQQRLLHIYGQQMCLLDATYRTCRYSMPLFFLCVRTNVCYVVIGSFIVQKETTVDVQEALNIFKEWNPDWTPSHFMVDKSDVEINALNREFPEAKVVLCDYHREKAWGEWCRKVDHGVRECQDALLKLLRAIAASTQDEYYARLQDLEESEIWKRNVNVQTWLSIHWLPEADKWVQAFRADEMTVAIYTNNGIERQNETLKYKHLEGYKNCSLSVMVTRLVTSFLPETHRKYIELNVRYSPGYSLYNTTLPTFLKNRPRDMVEHILSRYEDARLKTNPDSIVNRGEGLFDVKSTSHSTHQTTFFGNNDAMPWCTCKDWQRHKLPCKHLCAVFQHVPGWSWESLPSKYKNNPIFSLDAKYLGHVPNSDGPAEEEDDDAMMSTLSVDVQPA</sequence>
<dbReference type="GO" id="GO:0008270">
    <property type="term" value="F:zinc ion binding"/>
    <property type="evidence" value="ECO:0007669"/>
    <property type="project" value="UniProtKB-KW"/>
</dbReference>
<dbReference type="Pfam" id="PF15299">
    <property type="entry name" value="ALS2CR8"/>
    <property type="match status" value="1"/>
</dbReference>
<dbReference type="PANTHER" id="PTHR47456:SF4">
    <property type="entry name" value="SWIM-TYPE DOMAIN-CONTAINING PROTEIN"/>
    <property type="match status" value="1"/>
</dbReference>
<keyword evidence="4" id="KW-1185">Reference proteome</keyword>
<protein>
    <submittedName>
        <fullName evidence="3">Hypp8400 protein</fullName>
    </submittedName>
</protein>
<dbReference type="EMBL" id="OV696702">
    <property type="protein sequence ID" value="CAH1248770.1"/>
    <property type="molecule type" value="Genomic_DNA"/>
</dbReference>
<evidence type="ECO:0000259" key="2">
    <source>
        <dbReference type="PROSITE" id="PS50966"/>
    </source>
</evidence>
<dbReference type="InterPro" id="IPR007527">
    <property type="entry name" value="Znf_SWIM"/>
</dbReference>